<keyword evidence="1 2" id="KW-0238">DNA-binding</keyword>
<evidence type="ECO:0000313" key="5">
    <source>
        <dbReference type="Proteomes" id="UP000095255"/>
    </source>
</evidence>
<dbReference type="GO" id="GO:0006355">
    <property type="term" value="P:regulation of DNA-templated transcription"/>
    <property type="evidence" value="ECO:0007669"/>
    <property type="project" value="UniProtKB-ARBA"/>
</dbReference>
<evidence type="ECO:0000256" key="2">
    <source>
        <dbReference type="PROSITE-ProRule" id="PRU00335"/>
    </source>
</evidence>
<proteinExistence type="predicted"/>
<dbReference type="InterPro" id="IPR050109">
    <property type="entry name" value="HTH-type_TetR-like_transc_reg"/>
</dbReference>
<keyword evidence="5" id="KW-1185">Reference proteome</keyword>
<protein>
    <submittedName>
        <fullName evidence="4">TetR family transcriptional regulator</fullName>
    </submittedName>
</protein>
<gene>
    <name evidence="4" type="ORF">BHU72_05770</name>
</gene>
<evidence type="ECO:0000259" key="3">
    <source>
        <dbReference type="PROSITE" id="PS50977"/>
    </source>
</evidence>
<dbReference type="Pfam" id="PF00440">
    <property type="entry name" value="TetR_N"/>
    <property type="match status" value="1"/>
</dbReference>
<dbReference type="Gene3D" id="1.10.357.10">
    <property type="entry name" value="Tetracycline Repressor, domain 2"/>
    <property type="match status" value="1"/>
</dbReference>
<accession>A0A1E5L4X7</accession>
<dbReference type="PANTHER" id="PTHR30055">
    <property type="entry name" value="HTH-TYPE TRANSCRIPTIONAL REGULATOR RUTR"/>
    <property type="match status" value="1"/>
</dbReference>
<feature type="DNA-binding region" description="H-T-H motif" evidence="2">
    <location>
        <begin position="25"/>
        <end position="44"/>
    </location>
</feature>
<dbReference type="InterPro" id="IPR001647">
    <property type="entry name" value="HTH_TetR"/>
</dbReference>
<dbReference type="PRINTS" id="PR00455">
    <property type="entry name" value="HTHTETR"/>
</dbReference>
<dbReference type="Proteomes" id="UP000095255">
    <property type="component" value="Unassembled WGS sequence"/>
</dbReference>
<dbReference type="InterPro" id="IPR009057">
    <property type="entry name" value="Homeodomain-like_sf"/>
</dbReference>
<comment type="caution">
    <text evidence="4">The sequence shown here is derived from an EMBL/GenBank/DDBJ whole genome shotgun (WGS) entry which is preliminary data.</text>
</comment>
<evidence type="ECO:0000313" key="4">
    <source>
        <dbReference type="EMBL" id="OEH85118.1"/>
    </source>
</evidence>
<dbReference type="STRING" id="1390249.BHU72_05770"/>
<dbReference type="EMBL" id="MJAT01000033">
    <property type="protein sequence ID" value="OEH85118.1"/>
    <property type="molecule type" value="Genomic_DNA"/>
</dbReference>
<dbReference type="AlphaFoldDB" id="A0A1E5L4X7"/>
<dbReference type="RefSeq" id="WP_069702445.1">
    <property type="nucleotide sequence ID" value="NZ_MJAT01000033.1"/>
</dbReference>
<feature type="domain" description="HTH tetR-type" evidence="3">
    <location>
        <begin position="2"/>
        <end position="62"/>
    </location>
</feature>
<dbReference type="GO" id="GO:0003677">
    <property type="term" value="F:DNA binding"/>
    <property type="evidence" value="ECO:0007669"/>
    <property type="project" value="UniProtKB-UniRule"/>
</dbReference>
<dbReference type="OrthoDB" id="277085at2"/>
<sequence length="191" mass="21653">MNETTERIIDAAIELIKDKGYAGATTKAIAKKAGVNEVTIFRHFGTKKGILEAAAERISYVPVLSIMIRDQMTWNLEHDLSIIASSYQHLVQSKKDLILIAFKDGNLNEDLNVTISKTPLQLKKDLMEYFSVMQKKGLLIECNLEAQAMNFIWLNFGYFIQKARLQDNVTSIPTDEFIKHSIMLFARALTP</sequence>
<evidence type="ECO:0000256" key="1">
    <source>
        <dbReference type="ARBA" id="ARBA00023125"/>
    </source>
</evidence>
<dbReference type="PROSITE" id="PS50977">
    <property type="entry name" value="HTH_TETR_2"/>
    <property type="match status" value="1"/>
</dbReference>
<organism evidence="4 5">
    <name type="scientific">Desulfuribacillus stibiiarsenatis</name>
    <dbReference type="NCBI Taxonomy" id="1390249"/>
    <lineage>
        <taxon>Bacteria</taxon>
        <taxon>Bacillati</taxon>
        <taxon>Bacillota</taxon>
        <taxon>Desulfuribacillia</taxon>
        <taxon>Desulfuribacillales</taxon>
        <taxon>Desulfuribacillaceae</taxon>
        <taxon>Desulfuribacillus</taxon>
    </lineage>
</organism>
<reference evidence="4 5" key="1">
    <citation type="submission" date="2016-09" db="EMBL/GenBank/DDBJ databases">
        <title>Desulfuribacillus arsenicus sp. nov., an obligately anaerobic, dissimilatory arsenic- and antimonate-reducing bacterium isolated from anoxic sediments.</title>
        <authorList>
            <person name="Abin C.A."/>
            <person name="Hollibaugh J.T."/>
        </authorList>
    </citation>
    <scope>NUCLEOTIDE SEQUENCE [LARGE SCALE GENOMIC DNA]</scope>
    <source>
        <strain evidence="4 5">MLFW-2</strain>
    </source>
</reference>
<dbReference type="SUPFAM" id="SSF46689">
    <property type="entry name" value="Homeodomain-like"/>
    <property type="match status" value="1"/>
</dbReference>
<name>A0A1E5L4X7_9FIRM</name>